<gene>
    <name evidence="1" type="ORF">GCM10007424_04090</name>
</gene>
<protein>
    <submittedName>
        <fullName evidence="1">Uncharacterized protein</fullName>
    </submittedName>
</protein>
<reference evidence="2" key="1">
    <citation type="journal article" date="2019" name="Int. J. Syst. Evol. Microbiol.">
        <title>The Global Catalogue of Microorganisms (GCM) 10K type strain sequencing project: providing services to taxonomists for standard genome sequencing and annotation.</title>
        <authorList>
            <consortium name="The Broad Institute Genomics Platform"/>
            <consortium name="The Broad Institute Genome Sequencing Center for Infectious Disease"/>
            <person name="Wu L."/>
            <person name="Ma J."/>
        </authorList>
    </citation>
    <scope>NUCLEOTIDE SEQUENCE [LARGE SCALE GENOMIC DNA]</scope>
    <source>
        <strain evidence="2">CGMCC 1.15461</strain>
    </source>
</reference>
<organism evidence="1 2">
    <name type="scientific">Flavobacterium suaedae</name>
    <dbReference type="NCBI Taxonomy" id="1767027"/>
    <lineage>
        <taxon>Bacteria</taxon>
        <taxon>Pseudomonadati</taxon>
        <taxon>Bacteroidota</taxon>
        <taxon>Flavobacteriia</taxon>
        <taxon>Flavobacteriales</taxon>
        <taxon>Flavobacteriaceae</taxon>
        <taxon>Flavobacterium</taxon>
    </lineage>
</organism>
<name>A0ABQ1JFU9_9FLAO</name>
<keyword evidence="2" id="KW-1185">Reference proteome</keyword>
<evidence type="ECO:0000313" key="1">
    <source>
        <dbReference type="EMBL" id="GGB67276.1"/>
    </source>
</evidence>
<proteinExistence type="predicted"/>
<dbReference type="RefSeq" id="WP_188619561.1">
    <property type="nucleotide sequence ID" value="NZ_BMJE01000001.1"/>
</dbReference>
<evidence type="ECO:0000313" key="2">
    <source>
        <dbReference type="Proteomes" id="UP000615760"/>
    </source>
</evidence>
<dbReference type="Proteomes" id="UP000615760">
    <property type="component" value="Unassembled WGS sequence"/>
</dbReference>
<sequence length="91" mass="10700">MKENFKIILDAFKEANIELTTVEFKLTRYSLNTDLSFKFENIDEFSEFLKISGASNSKERTEEIKKILVEEGIDYNDVFYVNFYPPKVAEL</sequence>
<comment type="caution">
    <text evidence="1">The sequence shown here is derived from an EMBL/GenBank/DDBJ whole genome shotgun (WGS) entry which is preliminary data.</text>
</comment>
<dbReference type="EMBL" id="BMJE01000001">
    <property type="protein sequence ID" value="GGB67276.1"/>
    <property type="molecule type" value="Genomic_DNA"/>
</dbReference>
<accession>A0ABQ1JFU9</accession>